<reference evidence="1 2" key="1">
    <citation type="submission" date="2018-11" db="EMBL/GenBank/DDBJ databases">
        <title>Complete genome sequence of Nocardioides baekrokdamisoli strain KCTC 39748.</title>
        <authorList>
            <person name="Kang S.W."/>
            <person name="Lee K.C."/>
            <person name="Kim K.K."/>
            <person name="Kim J.S."/>
            <person name="Kim D.S."/>
            <person name="Ko S.H."/>
            <person name="Yang S.H."/>
            <person name="Shin Y.K."/>
            <person name="Lee J.S."/>
        </authorList>
    </citation>
    <scope>NUCLEOTIDE SEQUENCE [LARGE SCALE GENOMIC DNA]</scope>
    <source>
        <strain evidence="1 2">KCTC 39748</strain>
    </source>
</reference>
<keyword evidence="2" id="KW-1185">Reference proteome</keyword>
<proteinExistence type="predicted"/>
<name>A0A3G9IW59_9ACTN</name>
<gene>
    <name evidence="1" type="ORF">Back2_08800</name>
</gene>
<dbReference type="KEGG" id="nbe:Back2_08800"/>
<evidence type="ECO:0000313" key="1">
    <source>
        <dbReference type="EMBL" id="BBH16593.1"/>
    </source>
</evidence>
<dbReference type="EMBL" id="AP019307">
    <property type="protein sequence ID" value="BBH16593.1"/>
    <property type="molecule type" value="Genomic_DNA"/>
</dbReference>
<dbReference type="AlphaFoldDB" id="A0A3G9IW59"/>
<organism evidence="1 2">
    <name type="scientific">Nocardioides baekrokdamisoli</name>
    <dbReference type="NCBI Taxonomy" id="1804624"/>
    <lineage>
        <taxon>Bacteria</taxon>
        <taxon>Bacillati</taxon>
        <taxon>Actinomycetota</taxon>
        <taxon>Actinomycetes</taxon>
        <taxon>Propionibacteriales</taxon>
        <taxon>Nocardioidaceae</taxon>
        <taxon>Nocardioides</taxon>
    </lineage>
</organism>
<sequence length="140" mass="14806">MSTSSGSTTRTYIAKAGGEAVASIVIIPTPVALDVKNFFVQYPIKLKAQGNTSIKSNGVRTFSMQGFKGFQTTVTYVSPPLKAGSAPSYVVEEREAIQMPKYFIVISAVAGNSHALTSADIAQAKAVNAQLLRGFRSGTK</sequence>
<evidence type="ECO:0000313" key="2">
    <source>
        <dbReference type="Proteomes" id="UP000271573"/>
    </source>
</evidence>
<dbReference type="Proteomes" id="UP000271573">
    <property type="component" value="Chromosome"/>
</dbReference>
<protein>
    <submittedName>
        <fullName evidence="1">Uncharacterized protein</fullName>
    </submittedName>
</protein>
<accession>A0A3G9IW59</accession>